<feature type="domain" description="HTH crp-type" evidence="5">
    <location>
        <begin position="148"/>
        <end position="220"/>
    </location>
</feature>
<comment type="caution">
    <text evidence="6">The sequence shown here is derived from an EMBL/GenBank/DDBJ whole genome shotgun (WGS) entry which is preliminary data.</text>
</comment>
<protein>
    <submittedName>
        <fullName evidence="6">CRP/FNR family transcriptional regulator</fullName>
    </submittedName>
</protein>
<dbReference type="PROSITE" id="PS50042">
    <property type="entry name" value="CNMP_BINDING_3"/>
    <property type="match status" value="1"/>
</dbReference>
<dbReference type="SUPFAM" id="SSF51206">
    <property type="entry name" value="cAMP-binding domain-like"/>
    <property type="match status" value="1"/>
</dbReference>
<name>A0A4R7J3P9_9ACTN</name>
<evidence type="ECO:0000256" key="3">
    <source>
        <dbReference type="ARBA" id="ARBA00023163"/>
    </source>
</evidence>
<evidence type="ECO:0000256" key="2">
    <source>
        <dbReference type="ARBA" id="ARBA00023125"/>
    </source>
</evidence>
<dbReference type="Proteomes" id="UP000295371">
    <property type="component" value="Unassembled WGS sequence"/>
</dbReference>
<dbReference type="InterPro" id="IPR012318">
    <property type="entry name" value="HTH_CRP"/>
</dbReference>
<dbReference type="PROSITE" id="PS51063">
    <property type="entry name" value="HTH_CRP_2"/>
    <property type="match status" value="1"/>
</dbReference>
<evidence type="ECO:0000259" key="4">
    <source>
        <dbReference type="PROSITE" id="PS50042"/>
    </source>
</evidence>
<sequence length="229" mass="24305">MSEAAELCVSLVPLFQGLSYDEQLEVARVAHPTQLDRLKQVYGAGGDVSQLMVVHTGRVKISRTSPDGHEQIIRVLGPGDFIGESAFLTGTRPDHSATALEAAELCVFRHDDLGKLVEKHASIGLRMLQGVSRRLGEAEARLAAVISGDVSSRLADYLLALPAQPGTDRLSVVMLPLAKKDIASLLDTTPESLSRQLRALSDAGVILQGAGGRVTILDVDALTSLAAHV</sequence>
<organism evidence="6 7">
    <name type="scientific">Naumannella halotolerans</name>
    <dbReference type="NCBI Taxonomy" id="993414"/>
    <lineage>
        <taxon>Bacteria</taxon>
        <taxon>Bacillati</taxon>
        <taxon>Actinomycetota</taxon>
        <taxon>Actinomycetes</taxon>
        <taxon>Propionibacteriales</taxon>
        <taxon>Propionibacteriaceae</taxon>
        <taxon>Naumannella</taxon>
    </lineage>
</organism>
<dbReference type="CDD" id="cd00038">
    <property type="entry name" value="CAP_ED"/>
    <property type="match status" value="1"/>
</dbReference>
<dbReference type="Pfam" id="PF13545">
    <property type="entry name" value="HTH_Crp_2"/>
    <property type="match status" value="1"/>
</dbReference>
<dbReference type="GO" id="GO:0003700">
    <property type="term" value="F:DNA-binding transcription factor activity"/>
    <property type="evidence" value="ECO:0007669"/>
    <property type="project" value="TreeGrafter"/>
</dbReference>
<evidence type="ECO:0000259" key="5">
    <source>
        <dbReference type="PROSITE" id="PS51063"/>
    </source>
</evidence>
<dbReference type="InterPro" id="IPR014710">
    <property type="entry name" value="RmlC-like_jellyroll"/>
</dbReference>
<dbReference type="InterPro" id="IPR018490">
    <property type="entry name" value="cNMP-bd_dom_sf"/>
</dbReference>
<keyword evidence="1" id="KW-0805">Transcription regulation</keyword>
<dbReference type="SMART" id="SM00100">
    <property type="entry name" value="cNMP"/>
    <property type="match status" value="1"/>
</dbReference>
<dbReference type="InterPro" id="IPR050397">
    <property type="entry name" value="Env_Response_Regulators"/>
</dbReference>
<dbReference type="SMART" id="SM00419">
    <property type="entry name" value="HTH_CRP"/>
    <property type="match status" value="1"/>
</dbReference>
<dbReference type="RefSeq" id="WP_208292938.1">
    <property type="nucleotide sequence ID" value="NZ_CP171129.1"/>
</dbReference>
<feature type="domain" description="Cyclic nucleotide-binding" evidence="4">
    <location>
        <begin position="14"/>
        <end position="134"/>
    </location>
</feature>
<dbReference type="SUPFAM" id="SSF46785">
    <property type="entry name" value="Winged helix' DNA-binding domain"/>
    <property type="match status" value="1"/>
</dbReference>
<dbReference type="InterPro" id="IPR036390">
    <property type="entry name" value="WH_DNA-bd_sf"/>
</dbReference>
<keyword evidence="2" id="KW-0238">DNA-binding</keyword>
<dbReference type="Pfam" id="PF00027">
    <property type="entry name" value="cNMP_binding"/>
    <property type="match status" value="1"/>
</dbReference>
<dbReference type="InterPro" id="IPR000595">
    <property type="entry name" value="cNMP-bd_dom"/>
</dbReference>
<dbReference type="GO" id="GO:0003677">
    <property type="term" value="F:DNA binding"/>
    <property type="evidence" value="ECO:0007669"/>
    <property type="project" value="UniProtKB-KW"/>
</dbReference>
<dbReference type="GO" id="GO:0005829">
    <property type="term" value="C:cytosol"/>
    <property type="evidence" value="ECO:0007669"/>
    <property type="project" value="TreeGrafter"/>
</dbReference>
<keyword evidence="3" id="KW-0804">Transcription</keyword>
<dbReference type="AlphaFoldDB" id="A0A4R7J3P9"/>
<dbReference type="InterPro" id="IPR036388">
    <property type="entry name" value="WH-like_DNA-bd_sf"/>
</dbReference>
<evidence type="ECO:0000313" key="7">
    <source>
        <dbReference type="Proteomes" id="UP000295371"/>
    </source>
</evidence>
<dbReference type="PANTHER" id="PTHR24567">
    <property type="entry name" value="CRP FAMILY TRANSCRIPTIONAL REGULATORY PROTEIN"/>
    <property type="match status" value="1"/>
</dbReference>
<proteinExistence type="predicted"/>
<dbReference type="Gene3D" id="2.60.120.10">
    <property type="entry name" value="Jelly Rolls"/>
    <property type="match status" value="1"/>
</dbReference>
<dbReference type="EMBL" id="SOAW01000002">
    <property type="protein sequence ID" value="TDT31027.1"/>
    <property type="molecule type" value="Genomic_DNA"/>
</dbReference>
<evidence type="ECO:0000256" key="1">
    <source>
        <dbReference type="ARBA" id="ARBA00023015"/>
    </source>
</evidence>
<reference evidence="6 7" key="1">
    <citation type="submission" date="2019-03" db="EMBL/GenBank/DDBJ databases">
        <title>Genomic Encyclopedia of Archaeal and Bacterial Type Strains, Phase II (KMG-II): from individual species to whole genera.</title>
        <authorList>
            <person name="Goeker M."/>
        </authorList>
    </citation>
    <scope>NUCLEOTIDE SEQUENCE [LARGE SCALE GENOMIC DNA]</scope>
    <source>
        <strain evidence="6 7">DSM 24323</strain>
    </source>
</reference>
<accession>A0A4R7J3P9</accession>
<gene>
    <name evidence="6" type="ORF">CLV29_2439</name>
</gene>
<dbReference type="PANTHER" id="PTHR24567:SF68">
    <property type="entry name" value="DNA-BINDING TRANSCRIPTIONAL DUAL REGULATOR CRP"/>
    <property type="match status" value="1"/>
</dbReference>
<keyword evidence="7" id="KW-1185">Reference proteome</keyword>
<dbReference type="Gene3D" id="1.10.10.10">
    <property type="entry name" value="Winged helix-like DNA-binding domain superfamily/Winged helix DNA-binding domain"/>
    <property type="match status" value="1"/>
</dbReference>
<evidence type="ECO:0000313" key="6">
    <source>
        <dbReference type="EMBL" id="TDT31027.1"/>
    </source>
</evidence>